<keyword evidence="3" id="KW-1185">Reference proteome</keyword>
<feature type="region of interest" description="Disordered" evidence="1">
    <location>
        <begin position="196"/>
        <end position="238"/>
    </location>
</feature>
<evidence type="ECO:0000313" key="3">
    <source>
        <dbReference type="Proteomes" id="UP001501237"/>
    </source>
</evidence>
<feature type="compositionally biased region" description="Low complexity" evidence="1">
    <location>
        <begin position="55"/>
        <end position="65"/>
    </location>
</feature>
<protein>
    <recommendedName>
        <fullName evidence="4">Serine/threonine protein kinase</fullName>
    </recommendedName>
</protein>
<name>A0ABP6Q1N0_9ACTN</name>
<organism evidence="2 3">
    <name type="scientific">Actinocorallia longicatena</name>
    <dbReference type="NCBI Taxonomy" id="111803"/>
    <lineage>
        <taxon>Bacteria</taxon>
        <taxon>Bacillati</taxon>
        <taxon>Actinomycetota</taxon>
        <taxon>Actinomycetes</taxon>
        <taxon>Streptosporangiales</taxon>
        <taxon>Thermomonosporaceae</taxon>
        <taxon>Actinocorallia</taxon>
    </lineage>
</organism>
<dbReference type="EMBL" id="BAAAUV010000003">
    <property type="protein sequence ID" value="GAA3199629.1"/>
    <property type="molecule type" value="Genomic_DNA"/>
</dbReference>
<evidence type="ECO:0000256" key="1">
    <source>
        <dbReference type="SAM" id="MobiDB-lite"/>
    </source>
</evidence>
<gene>
    <name evidence="2" type="ORF">GCM10010468_11930</name>
</gene>
<comment type="caution">
    <text evidence="2">The sequence shown here is derived from an EMBL/GenBank/DDBJ whole genome shotgun (WGS) entry which is preliminary data.</text>
</comment>
<evidence type="ECO:0000313" key="2">
    <source>
        <dbReference type="EMBL" id="GAA3199629.1"/>
    </source>
</evidence>
<feature type="compositionally biased region" description="Low complexity" evidence="1">
    <location>
        <begin position="38"/>
        <end position="47"/>
    </location>
</feature>
<reference evidence="3" key="1">
    <citation type="journal article" date="2019" name="Int. J. Syst. Evol. Microbiol.">
        <title>The Global Catalogue of Microorganisms (GCM) 10K type strain sequencing project: providing services to taxonomists for standard genome sequencing and annotation.</title>
        <authorList>
            <consortium name="The Broad Institute Genomics Platform"/>
            <consortium name="The Broad Institute Genome Sequencing Center for Infectious Disease"/>
            <person name="Wu L."/>
            <person name="Ma J."/>
        </authorList>
    </citation>
    <scope>NUCLEOTIDE SEQUENCE [LARGE SCALE GENOMIC DNA]</scope>
    <source>
        <strain evidence="3">JCM 9377</strain>
    </source>
</reference>
<sequence length="238" mass="23090">MKRPTPLITLLAGLVLGGAVLGIDMAQSSGNAEPAPYGAPEATVAAPPGTPAPGPASGSPGTASPGPDPARPTPPAVISEKPVSFAGNATVKGGPVPLAVTVVGNRAIAYLCDGTSLESWFRGSASGTGLDLKGKNGAVLTGVVAADGKSISGKVTAGGGTYPYKIVVAKPPSGLYRATETTRGAVTGWIVQADGRQTGLSTGPDGSKPAPPLDLANLTATVGGTPVTAEPADPNAAP</sequence>
<dbReference type="RefSeq" id="WP_344823045.1">
    <property type="nucleotide sequence ID" value="NZ_BAAAUV010000003.1"/>
</dbReference>
<evidence type="ECO:0008006" key="4">
    <source>
        <dbReference type="Google" id="ProtNLM"/>
    </source>
</evidence>
<dbReference type="Proteomes" id="UP001501237">
    <property type="component" value="Unassembled WGS sequence"/>
</dbReference>
<feature type="region of interest" description="Disordered" evidence="1">
    <location>
        <begin position="29"/>
        <end position="80"/>
    </location>
</feature>
<accession>A0ABP6Q1N0</accession>
<proteinExistence type="predicted"/>
<feature type="compositionally biased region" description="Pro residues" evidence="1">
    <location>
        <begin position="66"/>
        <end position="75"/>
    </location>
</feature>